<dbReference type="FunCoup" id="H6BS25">
    <property type="interactions" value="191"/>
</dbReference>
<dbReference type="Pfam" id="PF00702">
    <property type="entry name" value="Hydrolase"/>
    <property type="match status" value="1"/>
</dbReference>
<feature type="region of interest" description="Disordered" evidence="1">
    <location>
        <begin position="326"/>
        <end position="364"/>
    </location>
</feature>
<dbReference type="SFLD" id="SFLDG01129">
    <property type="entry name" value="C1.5:_HAD__Beta-PGM__Phosphata"/>
    <property type="match status" value="1"/>
</dbReference>
<evidence type="ECO:0000313" key="2">
    <source>
        <dbReference type="EMBL" id="EHY54080.1"/>
    </source>
</evidence>
<dbReference type="Gene3D" id="3.40.50.1000">
    <property type="entry name" value="HAD superfamily/HAD-like"/>
    <property type="match status" value="1"/>
</dbReference>
<dbReference type="OrthoDB" id="40579at2759"/>
<protein>
    <submittedName>
        <fullName evidence="2">Glutamine synthetase</fullName>
    </submittedName>
</protein>
<dbReference type="eggNOG" id="KOG2914">
    <property type="taxonomic scope" value="Eukaryota"/>
</dbReference>
<proteinExistence type="predicted"/>
<dbReference type="HOGENOM" id="CLU_045011_13_0_1"/>
<gene>
    <name evidence="2" type="ORF">HMPREF1120_02257</name>
</gene>
<dbReference type="FunFam" id="1.10.150.240:FF:000001">
    <property type="entry name" value="Haloacid dehalogenase-like hydrolase domain"/>
    <property type="match status" value="1"/>
</dbReference>
<feature type="compositionally biased region" description="Pro residues" evidence="1">
    <location>
        <begin position="352"/>
        <end position="364"/>
    </location>
</feature>
<dbReference type="PANTHER" id="PTHR18901">
    <property type="entry name" value="2-DEOXYGLUCOSE-6-PHOSPHATE PHOSPHATASE 2"/>
    <property type="match status" value="1"/>
</dbReference>
<dbReference type="GO" id="GO:0016791">
    <property type="term" value="F:phosphatase activity"/>
    <property type="evidence" value="ECO:0007669"/>
    <property type="project" value="TreeGrafter"/>
</dbReference>
<evidence type="ECO:0000256" key="1">
    <source>
        <dbReference type="SAM" id="MobiDB-lite"/>
    </source>
</evidence>
<dbReference type="InterPro" id="IPR023214">
    <property type="entry name" value="HAD_sf"/>
</dbReference>
<dbReference type="STRING" id="858893.H6BS25"/>
<dbReference type="InParanoid" id="H6BS25"/>
<dbReference type="PANTHER" id="PTHR18901:SF38">
    <property type="entry name" value="PSEUDOURIDINE-5'-PHOSPHATASE"/>
    <property type="match status" value="1"/>
</dbReference>
<dbReference type="OMA" id="ELQCRGK"/>
<accession>H6BS25</accession>
<dbReference type="InterPro" id="IPR036412">
    <property type="entry name" value="HAD-like_sf"/>
</dbReference>
<dbReference type="Proteomes" id="UP000007304">
    <property type="component" value="Unassembled WGS sequence"/>
</dbReference>
<evidence type="ECO:0000313" key="3">
    <source>
        <dbReference type="Proteomes" id="UP000007304"/>
    </source>
</evidence>
<dbReference type="RefSeq" id="XP_009154541.1">
    <property type="nucleotide sequence ID" value="XM_009156293.1"/>
</dbReference>
<dbReference type="InterPro" id="IPR023198">
    <property type="entry name" value="PGP-like_dom2"/>
</dbReference>
<dbReference type="AlphaFoldDB" id="H6BS25"/>
<name>H6BS25_EXODN</name>
<sequence>MGSSNPLPTQRREFPPIRACIFDMDGLLIDSEDKYTEVTNTILRENNRPPLPWHIKAQLQGRPGPAAGKIFHEWAQLPISREQFMQRLVELQAEAFQHCKPLPGVEDLLRRLQNTYVKSDNNSKSEQQQQREKVHLALATSSHSRNYEIKTVKLRHLFDVFPDTHKILGDDPRIPTGRGKPLPDIYLLALQAINDTVMAQNQNSENGEQIRPIEPHECLVFEDSVPGVEAGRRAGMRVVWCPHPQLLEVYKGREEEVLAGRTGEHKEDDLDHAEGIPIAGSPGQVGEIGDGWAELLTTLEDFDFAKYGIEFDAAAESAHNQATAAAAASATTDKALEEMTAMADGKHHAPEEPPSVPTPVPSMT</sequence>
<dbReference type="GeneID" id="20306896"/>
<organism evidence="2 3">
    <name type="scientific">Exophiala dermatitidis (strain ATCC 34100 / CBS 525.76 / NIH/UT8656)</name>
    <name type="common">Black yeast</name>
    <name type="synonym">Wangiella dermatitidis</name>
    <dbReference type="NCBI Taxonomy" id="858893"/>
    <lineage>
        <taxon>Eukaryota</taxon>
        <taxon>Fungi</taxon>
        <taxon>Dikarya</taxon>
        <taxon>Ascomycota</taxon>
        <taxon>Pezizomycotina</taxon>
        <taxon>Eurotiomycetes</taxon>
        <taxon>Chaetothyriomycetidae</taxon>
        <taxon>Chaetothyriales</taxon>
        <taxon>Herpotrichiellaceae</taxon>
        <taxon>Exophiala</taxon>
    </lineage>
</organism>
<dbReference type="VEuPathDB" id="FungiDB:HMPREF1120_02257"/>
<reference evidence="2" key="1">
    <citation type="submission" date="2011-07" db="EMBL/GenBank/DDBJ databases">
        <title>The Genome Sequence of Exophiala (Wangiella) dermatitidis NIH/UT8656.</title>
        <authorList>
            <consortium name="The Broad Institute Genome Sequencing Platform"/>
            <person name="Cuomo C."/>
            <person name="Wang Z."/>
            <person name="Hunicke-Smith S."/>
            <person name="Szanislo P.J."/>
            <person name="Earl A."/>
            <person name="Young S.K."/>
            <person name="Zeng Q."/>
            <person name="Gargeya S."/>
            <person name="Fitzgerald M."/>
            <person name="Haas B."/>
            <person name="Abouelleil A."/>
            <person name="Alvarado L."/>
            <person name="Arachchi H.M."/>
            <person name="Berlin A."/>
            <person name="Brown A."/>
            <person name="Chapman S.B."/>
            <person name="Chen Z."/>
            <person name="Dunbar C."/>
            <person name="Freedman E."/>
            <person name="Gearin G."/>
            <person name="Gellesch M."/>
            <person name="Goldberg J."/>
            <person name="Griggs A."/>
            <person name="Gujja S."/>
            <person name="Heiman D."/>
            <person name="Howarth C."/>
            <person name="Larson L."/>
            <person name="Lui A."/>
            <person name="MacDonald P.J.P."/>
            <person name="Montmayeur A."/>
            <person name="Murphy C."/>
            <person name="Neiman D."/>
            <person name="Pearson M."/>
            <person name="Priest M."/>
            <person name="Roberts A."/>
            <person name="Saif S."/>
            <person name="Shea T."/>
            <person name="Shenoy N."/>
            <person name="Sisk P."/>
            <person name="Stolte C."/>
            <person name="Sykes S."/>
            <person name="Wortman J."/>
            <person name="Nusbaum C."/>
            <person name="Birren B."/>
        </authorList>
    </citation>
    <scope>NUCLEOTIDE SEQUENCE</scope>
    <source>
        <strain evidence="2">NIH/UT8656</strain>
    </source>
</reference>
<keyword evidence="3" id="KW-1185">Reference proteome</keyword>
<dbReference type="Gene3D" id="1.10.150.240">
    <property type="entry name" value="Putative phosphatase, domain 2"/>
    <property type="match status" value="1"/>
</dbReference>
<dbReference type="SFLD" id="SFLDS00003">
    <property type="entry name" value="Haloacid_Dehalogenase"/>
    <property type="match status" value="1"/>
</dbReference>
<dbReference type="EMBL" id="JH226131">
    <property type="protein sequence ID" value="EHY54080.1"/>
    <property type="molecule type" value="Genomic_DNA"/>
</dbReference>
<dbReference type="SUPFAM" id="SSF56784">
    <property type="entry name" value="HAD-like"/>
    <property type="match status" value="1"/>
</dbReference>